<reference evidence="1" key="2">
    <citation type="journal article" date="2015" name="Fish Shellfish Immunol.">
        <title>Early steps in the European eel (Anguilla anguilla)-Vibrio vulnificus interaction in the gills: Role of the RtxA13 toxin.</title>
        <authorList>
            <person name="Callol A."/>
            <person name="Pajuelo D."/>
            <person name="Ebbesson L."/>
            <person name="Teles M."/>
            <person name="MacKenzie S."/>
            <person name="Amaro C."/>
        </authorList>
    </citation>
    <scope>NUCLEOTIDE SEQUENCE</scope>
</reference>
<sequence length="25" mass="3001">MYYLPFVILWLLILLCQVLGIFSKN</sequence>
<dbReference type="AlphaFoldDB" id="A0A0E9R6R3"/>
<name>A0A0E9R6R3_ANGAN</name>
<evidence type="ECO:0000313" key="1">
    <source>
        <dbReference type="EMBL" id="JAH24038.1"/>
    </source>
</evidence>
<organism evidence="1">
    <name type="scientific">Anguilla anguilla</name>
    <name type="common">European freshwater eel</name>
    <name type="synonym">Muraena anguilla</name>
    <dbReference type="NCBI Taxonomy" id="7936"/>
    <lineage>
        <taxon>Eukaryota</taxon>
        <taxon>Metazoa</taxon>
        <taxon>Chordata</taxon>
        <taxon>Craniata</taxon>
        <taxon>Vertebrata</taxon>
        <taxon>Euteleostomi</taxon>
        <taxon>Actinopterygii</taxon>
        <taxon>Neopterygii</taxon>
        <taxon>Teleostei</taxon>
        <taxon>Anguilliformes</taxon>
        <taxon>Anguillidae</taxon>
        <taxon>Anguilla</taxon>
    </lineage>
</organism>
<accession>A0A0E9R6R3</accession>
<protein>
    <submittedName>
        <fullName evidence="1">Uncharacterized protein</fullName>
    </submittedName>
</protein>
<reference evidence="1" key="1">
    <citation type="submission" date="2014-11" db="EMBL/GenBank/DDBJ databases">
        <authorList>
            <person name="Amaro Gonzalez C."/>
        </authorList>
    </citation>
    <scope>NUCLEOTIDE SEQUENCE</scope>
</reference>
<dbReference type="EMBL" id="GBXM01084539">
    <property type="protein sequence ID" value="JAH24038.1"/>
    <property type="molecule type" value="Transcribed_RNA"/>
</dbReference>
<proteinExistence type="predicted"/>